<dbReference type="PANTHER" id="PTHR16469:SF27">
    <property type="entry name" value="UBIQUITIN-ASSOCIATED AND SH3 DOMAIN-CONTAINING BA-RELATED"/>
    <property type="match status" value="1"/>
</dbReference>
<proteinExistence type="predicted"/>
<accession>A0A9W7XM20</accession>
<dbReference type="Pfam" id="PF00300">
    <property type="entry name" value="His_Phos_1"/>
    <property type="match status" value="1"/>
</dbReference>
<evidence type="ECO:0000313" key="1">
    <source>
        <dbReference type="EMBL" id="KAJ1645465.1"/>
    </source>
</evidence>
<protein>
    <recommendedName>
        <fullName evidence="3">Phosphoglycerate mutase-like protein</fullName>
    </recommendedName>
</protein>
<dbReference type="Gene3D" id="3.40.50.1240">
    <property type="entry name" value="Phosphoglycerate mutase-like"/>
    <property type="match status" value="1"/>
</dbReference>
<name>A0A9W7XM20_9FUNG</name>
<dbReference type="Proteomes" id="UP001145021">
    <property type="component" value="Unassembled WGS sequence"/>
</dbReference>
<dbReference type="InterPro" id="IPR029033">
    <property type="entry name" value="His_PPase_superfam"/>
</dbReference>
<evidence type="ECO:0008006" key="3">
    <source>
        <dbReference type="Google" id="ProtNLM"/>
    </source>
</evidence>
<organism evidence="1 2">
    <name type="scientific">Coemansia asiatica</name>
    <dbReference type="NCBI Taxonomy" id="1052880"/>
    <lineage>
        <taxon>Eukaryota</taxon>
        <taxon>Fungi</taxon>
        <taxon>Fungi incertae sedis</taxon>
        <taxon>Zoopagomycota</taxon>
        <taxon>Kickxellomycotina</taxon>
        <taxon>Kickxellomycetes</taxon>
        <taxon>Kickxellales</taxon>
        <taxon>Kickxellaceae</taxon>
        <taxon>Coemansia</taxon>
    </lineage>
</organism>
<sequence>MMSASSFSLPKHTLTCYFVRHGERIDHIDDDWVHTATTPYDPPLTRHGIVQAHRTGALISQLEQQASIAHKTEYLVLTSPFLRCVQTAQAIHEGFQQQQNKYALDIEPWRISVEPGLCEMMSENYFSEQVPDSIIDKSTRDIHSKRLCCEMVYSEDYEQIRKTLPRYSEEFQDMMARFVSTLDIVVSRMVDMRMKRRAMGAEDPRVVVVFVTHGAGIGSLLWATTLKPGSNDVDYCSLTRAELVSRKTLLPLTQFGTSRVPAYSWTVGPKAYSKHIASL</sequence>
<dbReference type="InterPro" id="IPR013078">
    <property type="entry name" value="His_Pase_superF_clade-1"/>
</dbReference>
<dbReference type="CDD" id="cd07067">
    <property type="entry name" value="HP_PGM_like"/>
    <property type="match status" value="1"/>
</dbReference>
<keyword evidence="2" id="KW-1185">Reference proteome</keyword>
<dbReference type="SUPFAM" id="SSF53254">
    <property type="entry name" value="Phosphoglycerate mutase-like"/>
    <property type="match status" value="1"/>
</dbReference>
<dbReference type="InterPro" id="IPR051710">
    <property type="entry name" value="Phosphatase_SH3-domain"/>
</dbReference>
<reference evidence="1" key="1">
    <citation type="submission" date="2022-07" db="EMBL/GenBank/DDBJ databases">
        <title>Phylogenomic reconstructions and comparative analyses of Kickxellomycotina fungi.</title>
        <authorList>
            <person name="Reynolds N.K."/>
            <person name="Stajich J.E."/>
            <person name="Barry K."/>
            <person name="Grigoriev I.V."/>
            <person name="Crous P."/>
            <person name="Smith M.E."/>
        </authorList>
    </citation>
    <scope>NUCLEOTIDE SEQUENCE</scope>
    <source>
        <strain evidence="1">NBRC 105413</strain>
    </source>
</reference>
<dbReference type="PANTHER" id="PTHR16469">
    <property type="entry name" value="UBIQUITIN-ASSOCIATED AND SH3 DOMAIN-CONTAINING BA-RELATED"/>
    <property type="match status" value="1"/>
</dbReference>
<dbReference type="AlphaFoldDB" id="A0A9W7XM20"/>
<gene>
    <name evidence="1" type="ORF">LPJ64_002934</name>
</gene>
<dbReference type="SMART" id="SM00855">
    <property type="entry name" value="PGAM"/>
    <property type="match status" value="1"/>
</dbReference>
<dbReference type="EMBL" id="JANBOH010000104">
    <property type="protein sequence ID" value="KAJ1645465.1"/>
    <property type="molecule type" value="Genomic_DNA"/>
</dbReference>
<comment type="caution">
    <text evidence="1">The sequence shown here is derived from an EMBL/GenBank/DDBJ whole genome shotgun (WGS) entry which is preliminary data.</text>
</comment>
<evidence type="ECO:0000313" key="2">
    <source>
        <dbReference type="Proteomes" id="UP001145021"/>
    </source>
</evidence>